<comment type="similarity">
    <text evidence="1">Belongs to the D-isomer specific 2-hydroxyacid dehydrogenase family.</text>
</comment>
<dbReference type="SUPFAM" id="SSF52283">
    <property type="entry name" value="Formate/glycerate dehydrogenase catalytic domain-like"/>
    <property type="match status" value="1"/>
</dbReference>
<evidence type="ECO:0000313" key="5">
    <source>
        <dbReference type="EMBL" id="SFL84827.1"/>
    </source>
</evidence>
<gene>
    <name evidence="5" type="ORF">SAMN05421863_1005108</name>
</gene>
<evidence type="ECO:0000259" key="4">
    <source>
        <dbReference type="Pfam" id="PF02826"/>
    </source>
</evidence>
<reference evidence="6" key="1">
    <citation type="submission" date="2016-10" db="EMBL/GenBank/DDBJ databases">
        <authorList>
            <person name="Varghese N."/>
            <person name="Submissions S."/>
        </authorList>
    </citation>
    <scope>NUCLEOTIDE SEQUENCE [LARGE SCALE GENOMIC DNA]</scope>
    <source>
        <strain evidence="6">Nm44</strain>
    </source>
</reference>
<keyword evidence="3" id="KW-0520">NAD</keyword>
<organism evidence="5 6">
    <name type="scientific">Nitrosomonas communis</name>
    <dbReference type="NCBI Taxonomy" id="44574"/>
    <lineage>
        <taxon>Bacteria</taxon>
        <taxon>Pseudomonadati</taxon>
        <taxon>Pseudomonadota</taxon>
        <taxon>Betaproteobacteria</taxon>
        <taxon>Nitrosomonadales</taxon>
        <taxon>Nitrosomonadaceae</taxon>
        <taxon>Nitrosomonas</taxon>
    </lineage>
</organism>
<dbReference type="EMBL" id="FOUB01000005">
    <property type="protein sequence ID" value="SFL84827.1"/>
    <property type="molecule type" value="Genomic_DNA"/>
</dbReference>
<dbReference type="AlphaFoldDB" id="A0A1I4L2C8"/>
<dbReference type="RefSeq" id="WP_074903776.1">
    <property type="nucleotide sequence ID" value="NZ_FOUB01000005.1"/>
</dbReference>
<dbReference type="InterPro" id="IPR006140">
    <property type="entry name" value="D-isomer_DH_NAD-bd"/>
</dbReference>
<dbReference type="PANTHER" id="PTHR43761">
    <property type="entry name" value="D-ISOMER SPECIFIC 2-HYDROXYACID DEHYDROGENASE FAMILY PROTEIN (AFU_ORTHOLOGUE AFUA_1G13630)"/>
    <property type="match status" value="1"/>
</dbReference>
<protein>
    <submittedName>
        <fullName evidence="5">Glycerate dehydrogenase/D-3-phosphoglycerate dehydrogenase</fullName>
    </submittedName>
</protein>
<evidence type="ECO:0000256" key="3">
    <source>
        <dbReference type="ARBA" id="ARBA00023027"/>
    </source>
</evidence>
<dbReference type="Pfam" id="PF02826">
    <property type="entry name" value="2-Hacid_dh_C"/>
    <property type="match status" value="1"/>
</dbReference>
<evidence type="ECO:0000256" key="2">
    <source>
        <dbReference type="ARBA" id="ARBA00023002"/>
    </source>
</evidence>
<dbReference type="GO" id="GO:0051287">
    <property type="term" value="F:NAD binding"/>
    <property type="evidence" value="ECO:0007669"/>
    <property type="project" value="InterPro"/>
</dbReference>
<keyword evidence="2" id="KW-0560">Oxidoreductase</keyword>
<dbReference type="SUPFAM" id="SSF51735">
    <property type="entry name" value="NAD(P)-binding Rossmann-fold domains"/>
    <property type="match status" value="1"/>
</dbReference>
<dbReference type="GO" id="GO:0016491">
    <property type="term" value="F:oxidoreductase activity"/>
    <property type="evidence" value="ECO:0007669"/>
    <property type="project" value="UniProtKB-KW"/>
</dbReference>
<dbReference type="InterPro" id="IPR050418">
    <property type="entry name" value="D-iso_2-hydroxyacid_DH_PdxB"/>
</dbReference>
<dbReference type="PANTHER" id="PTHR43761:SF1">
    <property type="entry name" value="D-ISOMER SPECIFIC 2-HYDROXYACID DEHYDROGENASE CATALYTIC DOMAIN-CONTAINING PROTEIN-RELATED"/>
    <property type="match status" value="1"/>
</dbReference>
<evidence type="ECO:0000256" key="1">
    <source>
        <dbReference type="ARBA" id="ARBA00005854"/>
    </source>
</evidence>
<name>A0A1I4L2C8_9PROT</name>
<proteinExistence type="inferred from homology"/>
<feature type="domain" description="D-isomer specific 2-hydroxyacid dehydrogenase NAD-binding" evidence="4">
    <location>
        <begin position="112"/>
        <end position="285"/>
    </location>
</feature>
<dbReference type="InterPro" id="IPR036291">
    <property type="entry name" value="NAD(P)-bd_dom_sf"/>
</dbReference>
<dbReference type="OrthoDB" id="9805416at2"/>
<keyword evidence="6" id="KW-1185">Reference proteome</keyword>
<dbReference type="Proteomes" id="UP000183287">
    <property type="component" value="Unassembled WGS sequence"/>
</dbReference>
<accession>A0A1I4L2C8</accession>
<dbReference type="Gene3D" id="3.40.50.720">
    <property type="entry name" value="NAD(P)-binding Rossmann-like Domain"/>
    <property type="match status" value="2"/>
</dbReference>
<evidence type="ECO:0000313" key="6">
    <source>
        <dbReference type="Proteomes" id="UP000183287"/>
    </source>
</evidence>
<sequence>MKLLYIGVCKENLEKYYPSYIKGEFLEGTFTEGELVNTIKIKNIDVLMIDVFHLTFSKYLLQQLKGQVKLINFQYQSIDSLIDLDEAKNCGIEVLSLPKDLYCNEVAEFAVTQLLCACKNMIQFDKSVKNGEWNQATSTNFTLRGKTLGVVGFGKIGRRIVELCNGWGMKILVTRKHLNKDEDIENVTFVNFPYLIENSHFIIFALPIKSDTFHMLNESHVEKICSNSIIVNISRGNIVDEIAIAKSLRSGKLHRYCADVFSHEPINIDHPLLKSEKTLLSPHIAWATEETLKKTFNVWFHQMAI</sequence>